<dbReference type="InterPro" id="IPR029063">
    <property type="entry name" value="SAM-dependent_MTases_sf"/>
</dbReference>
<keyword evidence="3" id="KW-0489">Methyltransferase</keyword>
<feature type="binding site" evidence="6">
    <location>
        <position position="178"/>
    </location>
    <ligand>
        <name>S-adenosyl-L-methionine</name>
        <dbReference type="ChEBI" id="CHEBI:59789"/>
    </ligand>
</feature>
<reference evidence="8" key="1">
    <citation type="submission" date="2016-11" db="UniProtKB">
        <authorList>
            <consortium name="WormBaseParasite"/>
        </authorList>
    </citation>
    <scope>IDENTIFICATION</scope>
</reference>
<dbReference type="Proteomes" id="UP000095287">
    <property type="component" value="Unplaced"/>
</dbReference>
<evidence type="ECO:0000256" key="3">
    <source>
        <dbReference type="ARBA" id="ARBA00022603"/>
    </source>
</evidence>
<dbReference type="InterPro" id="IPR017182">
    <property type="entry name" value="METTL16/PsiM"/>
</dbReference>
<dbReference type="PIRSF" id="PIRSF037350">
    <property type="entry name" value="Mtase_ZK1128_prd"/>
    <property type="match status" value="1"/>
</dbReference>
<feature type="binding site" evidence="6">
    <location>
        <position position="76"/>
    </location>
    <ligand>
        <name>S-adenosyl-L-methionine</name>
        <dbReference type="ChEBI" id="CHEBI:59789"/>
    </ligand>
</feature>
<dbReference type="EC" id="2.1.1.346" evidence="2"/>
<proteinExistence type="inferred from homology"/>
<protein>
    <recommendedName>
        <fullName evidence="2">U6 snRNA m(6)A methyltransferase</fullName>
        <ecNumber evidence="2">2.1.1.346</ecNumber>
    </recommendedName>
</protein>
<dbReference type="Gene3D" id="3.40.50.150">
    <property type="entry name" value="Vaccinia Virus protein VP39"/>
    <property type="match status" value="1"/>
</dbReference>
<evidence type="ECO:0000256" key="6">
    <source>
        <dbReference type="PIRSR" id="PIRSR037350-1"/>
    </source>
</evidence>
<sequence>MHERNPYKKNPPNFTLLARDYPELRKHCFVTPRGTLNLNFNDAEAVRILTLVLLKKDFGLVVELPRNNLVPRIPQRLNYLLFIEDLLMHNAVNNEDVFGIDIGTGASCIYPLLGAKKFGWKFLATEIDEDSASIAMSNVKSNNLSEKITVIRSSDGKMIFPEAVGAGDEEVYTFSMCNPPFYDFEESDKKYAADENDVYENVVTEGERPGPRSATVAKLNELATEGGEVAFVLRMVEESKKLRARIRVYTSMVGIKTSMYKIERVLKEIAEIRYMVSTLNQGRTQRFVIAWTYDNAVKFL</sequence>
<comment type="similarity">
    <text evidence="1">Belongs to the methyltransferase superfamily. METTL16/RlmF family.</text>
</comment>
<dbReference type="SUPFAM" id="SSF53335">
    <property type="entry name" value="S-adenosyl-L-methionine-dependent methyltransferases"/>
    <property type="match status" value="1"/>
</dbReference>
<dbReference type="GO" id="GO:0120048">
    <property type="term" value="F:U6 snRNA (adenine-(43)-N(6))-methyltransferase activity"/>
    <property type="evidence" value="ECO:0007669"/>
    <property type="project" value="UniProtKB-EC"/>
</dbReference>
<evidence type="ECO:0000256" key="5">
    <source>
        <dbReference type="ARBA" id="ARBA00022691"/>
    </source>
</evidence>
<organism evidence="7 8">
    <name type="scientific">Steinernema glaseri</name>
    <dbReference type="NCBI Taxonomy" id="37863"/>
    <lineage>
        <taxon>Eukaryota</taxon>
        <taxon>Metazoa</taxon>
        <taxon>Ecdysozoa</taxon>
        <taxon>Nematoda</taxon>
        <taxon>Chromadorea</taxon>
        <taxon>Rhabditida</taxon>
        <taxon>Tylenchina</taxon>
        <taxon>Panagrolaimomorpha</taxon>
        <taxon>Strongyloidoidea</taxon>
        <taxon>Steinernematidae</taxon>
        <taxon>Steinernema</taxon>
    </lineage>
</organism>
<dbReference type="PANTHER" id="PTHR13393:SF0">
    <property type="entry name" value="RNA N6-ADENOSINE-METHYLTRANSFERASE METTL16"/>
    <property type="match status" value="1"/>
</dbReference>
<dbReference type="AlphaFoldDB" id="A0A1I7ZRZ9"/>
<keyword evidence="5 6" id="KW-0949">S-adenosyl-L-methionine</keyword>
<evidence type="ECO:0000313" key="8">
    <source>
        <dbReference type="WBParaSite" id="L893_g29018.t1"/>
    </source>
</evidence>
<dbReference type="PANTHER" id="PTHR13393">
    <property type="entry name" value="SAM-DEPENDENT METHYLTRANSFERASE"/>
    <property type="match status" value="1"/>
</dbReference>
<feature type="binding site" evidence="6">
    <location>
        <position position="103"/>
    </location>
    <ligand>
        <name>S-adenosyl-L-methionine</name>
        <dbReference type="ChEBI" id="CHEBI:59789"/>
    </ligand>
</feature>
<dbReference type="Pfam" id="PF05971">
    <property type="entry name" value="Methyltransf_10"/>
    <property type="match status" value="1"/>
</dbReference>
<dbReference type="WBParaSite" id="L893_g29018.t1">
    <property type="protein sequence ID" value="L893_g29018.t1"/>
    <property type="gene ID" value="L893_g29018"/>
</dbReference>
<evidence type="ECO:0000256" key="4">
    <source>
        <dbReference type="ARBA" id="ARBA00022679"/>
    </source>
</evidence>
<keyword evidence="7" id="KW-1185">Reference proteome</keyword>
<evidence type="ECO:0000313" key="7">
    <source>
        <dbReference type="Proteomes" id="UP000095287"/>
    </source>
</evidence>
<dbReference type="InterPro" id="IPR010286">
    <property type="entry name" value="METTL16/RlmF"/>
</dbReference>
<dbReference type="GO" id="GO:0005634">
    <property type="term" value="C:nucleus"/>
    <property type="evidence" value="ECO:0007669"/>
    <property type="project" value="TreeGrafter"/>
</dbReference>
<evidence type="ECO:0000256" key="1">
    <source>
        <dbReference type="ARBA" id="ARBA00005878"/>
    </source>
</evidence>
<accession>A0A1I7ZRZ9</accession>
<name>A0A1I7ZRZ9_9BILA</name>
<feature type="binding site" evidence="6">
    <location>
        <position position="126"/>
    </location>
    <ligand>
        <name>S-adenosyl-L-methionine</name>
        <dbReference type="ChEBI" id="CHEBI:59789"/>
    </ligand>
</feature>
<keyword evidence="4" id="KW-0808">Transferase</keyword>
<dbReference type="GO" id="GO:0070475">
    <property type="term" value="P:rRNA base methylation"/>
    <property type="evidence" value="ECO:0007669"/>
    <property type="project" value="TreeGrafter"/>
</dbReference>
<evidence type="ECO:0000256" key="2">
    <source>
        <dbReference type="ARBA" id="ARBA00012166"/>
    </source>
</evidence>